<dbReference type="EMBL" id="JAIWYP010000003">
    <property type="protein sequence ID" value="KAH3853765.1"/>
    <property type="molecule type" value="Genomic_DNA"/>
</dbReference>
<keyword evidence="2" id="KW-1185">Reference proteome</keyword>
<organism evidence="1 2">
    <name type="scientific">Dreissena polymorpha</name>
    <name type="common">Zebra mussel</name>
    <name type="synonym">Mytilus polymorpha</name>
    <dbReference type="NCBI Taxonomy" id="45954"/>
    <lineage>
        <taxon>Eukaryota</taxon>
        <taxon>Metazoa</taxon>
        <taxon>Spiralia</taxon>
        <taxon>Lophotrochozoa</taxon>
        <taxon>Mollusca</taxon>
        <taxon>Bivalvia</taxon>
        <taxon>Autobranchia</taxon>
        <taxon>Heteroconchia</taxon>
        <taxon>Euheterodonta</taxon>
        <taxon>Imparidentia</taxon>
        <taxon>Neoheterodontei</taxon>
        <taxon>Myida</taxon>
        <taxon>Dreissenoidea</taxon>
        <taxon>Dreissenidae</taxon>
        <taxon>Dreissena</taxon>
    </lineage>
</organism>
<proteinExistence type="predicted"/>
<evidence type="ECO:0000313" key="1">
    <source>
        <dbReference type="EMBL" id="KAH3853765.1"/>
    </source>
</evidence>
<comment type="caution">
    <text evidence="1">The sequence shown here is derived from an EMBL/GenBank/DDBJ whole genome shotgun (WGS) entry which is preliminary data.</text>
</comment>
<reference evidence="1" key="2">
    <citation type="submission" date="2020-11" db="EMBL/GenBank/DDBJ databases">
        <authorList>
            <person name="McCartney M.A."/>
            <person name="Auch B."/>
            <person name="Kono T."/>
            <person name="Mallez S."/>
            <person name="Becker A."/>
            <person name="Gohl D.M."/>
            <person name="Silverstein K.A.T."/>
            <person name="Koren S."/>
            <person name="Bechman K.B."/>
            <person name="Herman A."/>
            <person name="Abrahante J.E."/>
            <person name="Garbe J."/>
        </authorList>
    </citation>
    <scope>NUCLEOTIDE SEQUENCE</scope>
    <source>
        <strain evidence="1">Duluth1</strain>
        <tissue evidence="1">Whole animal</tissue>
    </source>
</reference>
<accession>A0A9D4L961</accession>
<protein>
    <submittedName>
        <fullName evidence="1">Uncharacterized protein</fullName>
    </submittedName>
</protein>
<sequence length="79" mass="9206">MARFLKNGKDNWKLMSYRPISVWYTASTRPRSALSKNCVNWLLKSESKPISEENSAQDLVYAYLTLDIFLDLQKAFDKV</sequence>
<dbReference type="Proteomes" id="UP000828390">
    <property type="component" value="Unassembled WGS sequence"/>
</dbReference>
<evidence type="ECO:0000313" key="2">
    <source>
        <dbReference type="Proteomes" id="UP000828390"/>
    </source>
</evidence>
<dbReference type="AlphaFoldDB" id="A0A9D4L961"/>
<gene>
    <name evidence="1" type="ORF">DPMN_096297</name>
</gene>
<reference evidence="1" key="1">
    <citation type="journal article" date="2019" name="bioRxiv">
        <title>The Genome of the Zebra Mussel, Dreissena polymorpha: A Resource for Invasive Species Research.</title>
        <authorList>
            <person name="McCartney M.A."/>
            <person name="Auch B."/>
            <person name="Kono T."/>
            <person name="Mallez S."/>
            <person name="Zhang Y."/>
            <person name="Obille A."/>
            <person name="Becker A."/>
            <person name="Abrahante J.E."/>
            <person name="Garbe J."/>
            <person name="Badalamenti J.P."/>
            <person name="Herman A."/>
            <person name="Mangelson H."/>
            <person name="Liachko I."/>
            <person name="Sullivan S."/>
            <person name="Sone E.D."/>
            <person name="Koren S."/>
            <person name="Silverstein K.A.T."/>
            <person name="Beckman K.B."/>
            <person name="Gohl D.M."/>
        </authorList>
    </citation>
    <scope>NUCLEOTIDE SEQUENCE</scope>
    <source>
        <strain evidence="1">Duluth1</strain>
        <tissue evidence="1">Whole animal</tissue>
    </source>
</reference>
<name>A0A9D4L961_DREPO</name>